<gene>
    <name evidence="3" type="ORF">OIDMADRAFT_58913</name>
</gene>
<reference evidence="4" key="2">
    <citation type="submission" date="2015-01" db="EMBL/GenBank/DDBJ databases">
        <title>Evolutionary Origins and Diversification of the Mycorrhizal Mutualists.</title>
        <authorList>
            <consortium name="DOE Joint Genome Institute"/>
            <consortium name="Mycorrhizal Genomics Consortium"/>
            <person name="Kohler A."/>
            <person name="Kuo A."/>
            <person name="Nagy L.G."/>
            <person name="Floudas D."/>
            <person name="Copeland A."/>
            <person name="Barry K.W."/>
            <person name="Cichocki N."/>
            <person name="Veneault-Fourrey C."/>
            <person name="LaButti K."/>
            <person name="Lindquist E.A."/>
            <person name="Lipzen A."/>
            <person name="Lundell T."/>
            <person name="Morin E."/>
            <person name="Murat C."/>
            <person name="Riley R."/>
            <person name="Ohm R."/>
            <person name="Sun H."/>
            <person name="Tunlid A."/>
            <person name="Henrissat B."/>
            <person name="Grigoriev I.V."/>
            <person name="Hibbett D.S."/>
            <person name="Martin F."/>
        </authorList>
    </citation>
    <scope>NUCLEOTIDE SEQUENCE [LARGE SCALE GENOMIC DNA]</scope>
    <source>
        <strain evidence="4">Zn</strain>
    </source>
</reference>
<feature type="compositionally biased region" description="Basic and acidic residues" evidence="1">
    <location>
        <begin position="456"/>
        <end position="473"/>
    </location>
</feature>
<dbReference type="HOGENOM" id="CLU_017444_4_1_1"/>
<name>A0A0C3D3W9_OIDMZ</name>
<dbReference type="SUPFAM" id="SSF56112">
    <property type="entry name" value="Protein kinase-like (PK-like)"/>
    <property type="match status" value="1"/>
</dbReference>
<keyword evidence="4" id="KW-1185">Reference proteome</keyword>
<organism evidence="3 4">
    <name type="scientific">Oidiodendron maius (strain Zn)</name>
    <dbReference type="NCBI Taxonomy" id="913774"/>
    <lineage>
        <taxon>Eukaryota</taxon>
        <taxon>Fungi</taxon>
        <taxon>Dikarya</taxon>
        <taxon>Ascomycota</taxon>
        <taxon>Pezizomycotina</taxon>
        <taxon>Leotiomycetes</taxon>
        <taxon>Leotiomycetes incertae sedis</taxon>
        <taxon>Myxotrichaceae</taxon>
        <taxon>Oidiodendron</taxon>
    </lineage>
</organism>
<dbReference type="Pfam" id="PF14479">
    <property type="entry name" value="HeLo"/>
    <property type="match status" value="1"/>
</dbReference>
<accession>A0A0C3D3W9</accession>
<dbReference type="OrthoDB" id="1911848at2759"/>
<dbReference type="GO" id="GO:0005524">
    <property type="term" value="F:ATP binding"/>
    <property type="evidence" value="ECO:0007669"/>
    <property type="project" value="InterPro"/>
</dbReference>
<evidence type="ECO:0000259" key="2">
    <source>
        <dbReference type="PROSITE" id="PS50011"/>
    </source>
</evidence>
<reference evidence="3 4" key="1">
    <citation type="submission" date="2014-04" db="EMBL/GenBank/DDBJ databases">
        <authorList>
            <consortium name="DOE Joint Genome Institute"/>
            <person name="Kuo A."/>
            <person name="Martino E."/>
            <person name="Perotto S."/>
            <person name="Kohler A."/>
            <person name="Nagy L.G."/>
            <person name="Floudas D."/>
            <person name="Copeland A."/>
            <person name="Barry K.W."/>
            <person name="Cichocki N."/>
            <person name="Veneault-Fourrey C."/>
            <person name="LaButti K."/>
            <person name="Lindquist E.A."/>
            <person name="Lipzen A."/>
            <person name="Lundell T."/>
            <person name="Morin E."/>
            <person name="Murat C."/>
            <person name="Sun H."/>
            <person name="Tunlid A."/>
            <person name="Henrissat B."/>
            <person name="Grigoriev I.V."/>
            <person name="Hibbett D.S."/>
            <person name="Martin F."/>
            <person name="Nordberg H.P."/>
            <person name="Cantor M.N."/>
            <person name="Hua S.X."/>
        </authorList>
    </citation>
    <scope>NUCLEOTIDE SEQUENCE [LARGE SCALE GENOMIC DNA]</scope>
    <source>
        <strain evidence="3 4">Zn</strain>
    </source>
</reference>
<dbReference type="PROSITE" id="PS50011">
    <property type="entry name" value="PROTEIN_KINASE_DOM"/>
    <property type="match status" value="1"/>
</dbReference>
<dbReference type="InterPro" id="IPR029498">
    <property type="entry name" value="HeLo_dom"/>
</dbReference>
<dbReference type="PANTHER" id="PTHR37542">
    <property type="entry name" value="HELO DOMAIN-CONTAINING PROTEIN-RELATED"/>
    <property type="match status" value="1"/>
</dbReference>
<feature type="region of interest" description="Disordered" evidence="1">
    <location>
        <begin position="456"/>
        <end position="484"/>
    </location>
</feature>
<proteinExistence type="predicted"/>
<dbReference type="Proteomes" id="UP000054321">
    <property type="component" value="Unassembled WGS sequence"/>
</dbReference>
<evidence type="ECO:0000313" key="4">
    <source>
        <dbReference type="Proteomes" id="UP000054321"/>
    </source>
</evidence>
<dbReference type="InterPro" id="IPR011009">
    <property type="entry name" value="Kinase-like_dom_sf"/>
</dbReference>
<dbReference type="Gene3D" id="1.20.120.1020">
    <property type="entry name" value="Prion-inhibition and propagation, HeLo domain"/>
    <property type="match status" value="1"/>
</dbReference>
<evidence type="ECO:0000256" key="1">
    <source>
        <dbReference type="SAM" id="MobiDB-lite"/>
    </source>
</evidence>
<protein>
    <recommendedName>
        <fullName evidence="2">Protein kinase domain-containing protein</fullName>
    </recommendedName>
</protein>
<dbReference type="InParanoid" id="A0A0C3D3W9"/>
<dbReference type="InterPro" id="IPR000719">
    <property type="entry name" value="Prot_kinase_dom"/>
</dbReference>
<evidence type="ECO:0000313" key="3">
    <source>
        <dbReference type="EMBL" id="KIM96602.1"/>
    </source>
</evidence>
<dbReference type="GO" id="GO:0004672">
    <property type="term" value="F:protein kinase activity"/>
    <property type="evidence" value="ECO:0007669"/>
    <property type="project" value="InterPro"/>
</dbReference>
<dbReference type="InterPro" id="IPR038305">
    <property type="entry name" value="HeLo_sf"/>
</dbReference>
<dbReference type="InterPro" id="IPR056002">
    <property type="entry name" value="DUF7580"/>
</dbReference>
<dbReference type="AlphaFoldDB" id="A0A0C3D3W9"/>
<dbReference type="Gene3D" id="1.10.510.10">
    <property type="entry name" value="Transferase(Phosphotransferase) domain 1"/>
    <property type="match status" value="1"/>
</dbReference>
<dbReference type="EMBL" id="KN832884">
    <property type="protein sequence ID" value="KIM96602.1"/>
    <property type="molecule type" value="Genomic_DNA"/>
</dbReference>
<sequence>MADPVIGGLGLVSLISLFQTCSTAYNVFVRSARNLGKDYYRIRVLLEIEMQRLRLWGQYLGISPSEQCRLLRAETFETQKTVVMMLESIKALLDDIGVIMVRYDVRIVEASQDGTDTTIDINIDGLNLQNLRSCPAVQLAQTRRQDTERSVKSSTSRLRKIKWALADSAKLSKLVDDLRLINESLWVCLPVNKWLALAKGLPSVVLPEIHDRIMLREVESNAQESQTTKLLAACSDLRRTALTAENDSNPSIGEELRWQPGCLQPSKASQGGQNLSNNRHIASVKSTDGVNKSVILEWRYVDRDFSEEQKQLIRSRIKALAVLLSSSKSSELGLLKCIGFFKDDQPVIERYALLLEVPTFQDQQTSQTLPNLLSQESPRSLYDLISTTSPPLLGDRFRIASILCNIVLQIHSSTWLHKDIRSSNILLLNQKPGLSSAESGIAQPFLVGFDFSRPDRPSAESLEQPRDKNENTYRHPNLWPSQNAGPRPRYRKEYDIFSLGVVLLEIGNWKLVDKRCTARDLERPEAWKAFLMKCTEPLGHKCGRIYQEVVETCLKGPFFENNEVGLELEPGMEVLDIKRSFLFDVVYRLAKCNA</sequence>
<dbReference type="Pfam" id="PF24476">
    <property type="entry name" value="DUF7580"/>
    <property type="match status" value="1"/>
</dbReference>
<feature type="domain" description="Protein kinase" evidence="2">
    <location>
        <begin position="265"/>
        <end position="594"/>
    </location>
</feature>